<gene>
    <name evidence="2" type="ORF">DBRI00130_LOCUS39060</name>
</gene>
<evidence type="ECO:0000259" key="1">
    <source>
        <dbReference type="PROSITE" id="PS50222"/>
    </source>
</evidence>
<dbReference type="PROSITE" id="PS50222">
    <property type="entry name" value="EF_HAND_2"/>
    <property type="match status" value="1"/>
</dbReference>
<proteinExistence type="predicted"/>
<sequence length="218" mass="23849">MGNDQSRSGTNRLAITAMSNVTKITKSQLTELRDRCIELSKVPSLTGLDDSTVSNDTPKNPLITSRDFRIAMAEVGVSEEMDAEVLDRLFTMWDKTGDDKVDPILFLVGVSPLASVMDIEVRLQFAFELFDVKKTGKISHGDIMLILAGINATASYFGDAVLTAQQIEIIADDVFKSATAAERGDKINYMDRLDEFSNHPLVVQFASGGGTMRYGTAK</sequence>
<reference evidence="2" key="1">
    <citation type="submission" date="2021-01" db="EMBL/GenBank/DDBJ databases">
        <authorList>
            <person name="Corre E."/>
            <person name="Pelletier E."/>
            <person name="Niang G."/>
            <person name="Scheremetjew M."/>
            <person name="Finn R."/>
            <person name="Kale V."/>
            <person name="Holt S."/>
            <person name="Cochrane G."/>
            <person name="Meng A."/>
            <person name="Brown T."/>
            <person name="Cohen L."/>
        </authorList>
    </citation>
    <scope>NUCLEOTIDE SEQUENCE</scope>
    <source>
        <strain evidence="2">GSO104</strain>
    </source>
</reference>
<dbReference type="InterPro" id="IPR011992">
    <property type="entry name" value="EF-hand-dom_pair"/>
</dbReference>
<dbReference type="AlphaFoldDB" id="A0A6U3NZ21"/>
<dbReference type="SUPFAM" id="SSF47473">
    <property type="entry name" value="EF-hand"/>
    <property type="match status" value="1"/>
</dbReference>
<organism evidence="2">
    <name type="scientific">Ditylum brightwellii</name>
    <dbReference type="NCBI Taxonomy" id="49249"/>
    <lineage>
        <taxon>Eukaryota</taxon>
        <taxon>Sar</taxon>
        <taxon>Stramenopiles</taxon>
        <taxon>Ochrophyta</taxon>
        <taxon>Bacillariophyta</taxon>
        <taxon>Mediophyceae</taxon>
        <taxon>Lithodesmiophycidae</taxon>
        <taxon>Lithodesmiales</taxon>
        <taxon>Lithodesmiaceae</taxon>
        <taxon>Ditylum</taxon>
    </lineage>
</organism>
<dbReference type="EMBL" id="HBNS01053682">
    <property type="protein sequence ID" value="CAE4655274.1"/>
    <property type="molecule type" value="Transcribed_RNA"/>
</dbReference>
<feature type="domain" description="EF-hand" evidence="1">
    <location>
        <begin position="118"/>
        <end position="153"/>
    </location>
</feature>
<evidence type="ECO:0000313" key="2">
    <source>
        <dbReference type="EMBL" id="CAE4655274.1"/>
    </source>
</evidence>
<accession>A0A6U3NZ21</accession>
<dbReference type="InterPro" id="IPR002048">
    <property type="entry name" value="EF_hand_dom"/>
</dbReference>
<protein>
    <recommendedName>
        <fullName evidence="1">EF-hand domain-containing protein</fullName>
    </recommendedName>
</protein>
<name>A0A6U3NZ21_9STRA</name>
<dbReference type="Gene3D" id="1.10.238.10">
    <property type="entry name" value="EF-hand"/>
    <property type="match status" value="1"/>
</dbReference>
<dbReference type="GO" id="GO:0005509">
    <property type="term" value="F:calcium ion binding"/>
    <property type="evidence" value="ECO:0007669"/>
    <property type="project" value="InterPro"/>
</dbReference>